<accession>A0ACB7FEQ8</accession>
<keyword evidence="2" id="KW-1185">Reference proteome</keyword>
<protein>
    <submittedName>
        <fullName evidence="1">Talin-2</fullName>
    </submittedName>
</protein>
<reference evidence="1" key="1">
    <citation type="submission" date="2020-04" db="EMBL/GenBank/DDBJ databases">
        <title>A chromosome-scale assembly and high-density genetic map of the yellow drum (Nibea albiflora) genome.</title>
        <authorList>
            <person name="Xu D."/>
            <person name="Zhang W."/>
            <person name="Chen R."/>
            <person name="Tan P."/>
            <person name="Wang L."/>
            <person name="Song H."/>
            <person name="Tian L."/>
            <person name="Zhu Q."/>
            <person name="Wang B."/>
        </authorList>
    </citation>
    <scope>NUCLEOTIDE SEQUENCE</scope>
    <source>
        <strain evidence="1">ZJHYS-2018</strain>
    </source>
</reference>
<name>A0ACB7FEQ8_NIBAL</name>
<gene>
    <name evidence="1" type="primary">TLN2</name>
    <name evidence="1" type="ORF">GBF38_020498</name>
</gene>
<dbReference type="Proteomes" id="UP000805704">
    <property type="component" value="Chromosome 12"/>
</dbReference>
<dbReference type="EMBL" id="CM024800">
    <property type="protein sequence ID" value="KAG8012654.1"/>
    <property type="molecule type" value="Genomic_DNA"/>
</dbReference>
<organism evidence="1 2">
    <name type="scientific">Nibea albiflora</name>
    <name type="common">Yellow drum</name>
    <name type="synonym">Corvina albiflora</name>
    <dbReference type="NCBI Taxonomy" id="240163"/>
    <lineage>
        <taxon>Eukaryota</taxon>
        <taxon>Metazoa</taxon>
        <taxon>Chordata</taxon>
        <taxon>Craniata</taxon>
        <taxon>Vertebrata</taxon>
        <taxon>Euteleostomi</taxon>
        <taxon>Actinopterygii</taxon>
        <taxon>Neopterygii</taxon>
        <taxon>Teleostei</taxon>
        <taxon>Neoteleostei</taxon>
        <taxon>Acanthomorphata</taxon>
        <taxon>Eupercaria</taxon>
        <taxon>Sciaenidae</taxon>
        <taxon>Nibea</taxon>
    </lineage>
</organism>
<evidence type="ECO:0000313" key="2">
    <source>
        <dbReference type="Proteomes" id="UP000805704"/>
    </source>
</evidence>
<evidence type="ECO:0000313" key="1">
    <source>
        <dbReference type="EMBL" id="KAG8012654.1"/>
    </source>
</evidence>
<proteinExistence type="predicted"/>
<comment type="caution">
    <text evidence="1">The sequence shown here is derived from an EMBL/GenBank/DDBJ whole genome shotgun (WGS) entry which is preliminary data.</text>
</comment>
<sequence length="2636" mass="282693">MVALSLKICVRQCNVVKTMQFEPSTPVYDACRIIRERVPEAQTGQASDYGLFLSDEDPRKGIWLESGRTLDYYMLRNGDILEYKKKQRPQKIKMLDGAVKTIMVDDSKTVGELLVTICSRIGITNYEEYSLIQEVTEEKKEDGMGTLKKDRTLLLRDERKMEKLKAKLHTDDDLNWLDHSRTFREQGVEESETLLLRRKFFYSDQNVDSRDPVQLNLLYVQARDDILNGSHPVSFDKACEFAGIQAQIQFGPHVEHKHKPGFLDLKEFLPKEYIKQRGSEKKIFQDHKNCGEMTEIEAKVKYVKLARSLQTYGVSFFLVKEKMKGKNKLVPRLLGITKESVMRVDEKTKDVVQEWPLTTVKRWAASPKSFTLKQSKDRFGLEGDEESTMLEESVSPKKSTILQQQFNRVGRVEHGSVALPGIIRSGSIGGPDTFNVGTMPSAQQQITTGQMHRGHMPPLSLAQQALMGTINSSMQAVQQAQSDLGYVDNLPPLGHDLASRVWVQNKVDESKHEIHSQVDAITAGTASVVNLTAAHTKFFFFTATCSIDTLISVEPFQMGPNYDTDHVTRKLPRGLAESTWQARDKLRRTAEVVVCNDGYPSSAGEPTDTDYTAVGCAITTISSNLTEMSKGVRLLAALMDDEVGSGHKLMGAARMLAGAVSDLLRSVEPAAAEPRQTVLTAAGSIGQASGDLLRHMGEGETDEKFQDTLMNLAKAVANAAAMLVLKAKNVAQVAEDTILQNRVIAAATQCALSTSQLVACTKVVSPTISSPVCQEQLVEAGKLVDRSVETCVKACRSASDDGELLKQVGAAAGVVSQALSDLLQHVRHYASCGEPIGRYDQATDTIMNVTENIFTSMGDAGEMVRQARVLAQATSDLVNAMRSDAEAEVDVDNSKKLLAAAKLLADATARMVEAAKGAAAYPENEDQQQRLREAAEGLRVATNAAAQNAIKKKLVNRLEIAAKQAAAAATQTIAAAQNAAASNKNTVSHQQLVHSCKAVADCIPQLVQGMRSSQAQPEELGAQLALIMASQSFLQPGSKMVTSAKSAVPTVADQAAAMQLGQCAKNLATCLAELRTATQKAHDACGPLEIDSALKTVQTLKSELQDAKMSVIDAQLKPLPGETLEKCAQDLGSTSKAVGSSMAQLLTCAAQGNEHYTGVAARETAQALRTLAQAARGVAASTREPQAAAAMLDSAQYVMEGSAMLIHEAHQALVHPGDAESQQRLAQVAKAVSHSLNNCVNCLPGQKDVDMALRSIGEASKKLLVDILPPCNKTFQEAQTDLNHTAAELNHSAGEVVHSSRGTSSQLAAASGKFSQDFDEFLDAGIEMAGHTQSKDDQIQVIGNLKNISMASSKLLLAAKSLSVDPGAANAKSLLAVAARAVTESINQLITLCTQQAAGQKECDNALRELEAVRGLLDNPNEPVNELSYFDCIESVMENSKVLGESMAGISQHCKTGDVVAFGESVGVASKALCGLTEAAGQASYLVGVSDPNSQSGHEGLVDPIQFARAHQAIQMACQNLVDPASSPSQVLSAATIVAKHTSALCNACRLASSKTSNPVARRQFVQSAKEVANTTANLVKTIKVNSPTDQNVECKFGTEFFRPALDGDFSEENRNKCRVATTPLLEAVENLSAFANNPEFASIPAQISNEGSAAQEPIVRSARSMLDSSTYLLETARSLVLNPKDPPTWSILAGHSRTVSDSIKSLITSIRTVFMSVFYDISDERDKAPGQRECDYSIDNINKCIRDIEQASLAAVGQTLPCRDDISMEALQEQLTSSVQEIGHLIDPVSTAARGEAAQLGHKVTQLASYFDPLIVASVGLASKLHDHQQQMTILDQTKTLSESALQMLYAAKEGGGNPKASHTHDAISEASQLMKEAVDDIMVTLNEAASEGGMVGGMVESIAEAMGRVDEGTPPEPEGSFVDYQTTMVKFSKAIAITAQEMMTKSVTCPEELGGLASQVTVDYGQLAHQGRLAAATAEPEEVGFQIKTRVQELGHGCIYLVQKAGALQLSPTDSFSKRELIECARAVTEKVSLVLSALQAGNKGTQACITAASAVSGIIADLDTTIMFASAGTLNPENDESFADHRESILKTAKALVEDTKLLVAGAASSQDKLAQAAQSSAKTITQLTEVVKLGATSMGSEDPETQVVLINAVRDVAKALAELIGATKCAAGKAADDPSMYQLKSAAKVMVTNVTSLLKTVKAVEDEATRGTRALEATIECIKQELTVFQSKDVPDKSTTPEEFIRMTKGITIATAKAVAAGNSAQQEDVIATANLSRKAISDMLTTCKVLIHTALPEQASHRHHQAAREHQAAFHPEVGEELRNKALQYSSECTTGYINLLEQVLQVLQKPIAEQKQQLAAHSKHVAACVTELVQTAEAMKGSECVDPEDPTVIAETELLGAAASIEAAAKKLEQLKPRAKPKQADETLDFEEQILEAAKSIAAATSALVKSASAAQRELVAQGKVGSNSANAVDDGQWSQGLISAARMVAAATSSLCEAANASVQGHASEEKLISSAKQVAASTAQLLVACKVKADQDSEAMRRLQAAGNAVKRASDNLVRAAQKAAFDKSEDDSVVVKTKFVGGIAQIIAAQEEMLRKERELEEARKKLAQIRQQQYKFLPSELREDEG</sequence>